<keyword evidence="2" id="KW-1185">Reference proteome</keyword>
<dbReference type="SFLD" id="SFLDG01135">
    <property type="entry name" value="C1.5.6:_HAD__Beta-PGM__Phospha"/>
    <property type="match status" value="1"/>
</dbReference>
<dbReference type="InParanoid" id="A0A0D0AR64"/>
<dbReference type="CDD" id="cd07527">
    <property type="entry name" value="HAD_ScGPP-like"/>
    <property type="match status" value="1"/>
</dbReference>
<dbReference type="OrthoDB" id="40579at2759"/>
<reference evidence="2" key="2">
    <citation type="submission" date="2015-01" db="EMBL/GenBank/DDBJ databases">
        <title>Evolutionary Origins and Diversification of the Mycorrhizal Mutualists.</title>
        <authorList>
            <consortium name="DOE Joint Genome Institute"/>
            <consortium name="Mycorrhizal Genomics Consortium"/>
            <person name="Kohler A."/>
            <person name="Kuo A."/>
            <person name="Nagy L.G."/>
            <person name="Floudas D."/>
            <person name="Copeland A."/>
            <person name="Barry K.W."/>
            <person name="Cichocki N."/>
            <person name="Veneault-Fourrey C."/>
            <person name="LaButti K."/>
            <person name="Lindquist E.A."/>
            <person name="Lipzen A."/>
            <person name="Lundell T."/>
            <person name="Morin E."/>
            <person name="Murat C."/>
            <person name="Riley R."/>
            <person name="Ohm R."/>
            <person name="Sun H."/>
            <person name="Tunlid A."/>
            <person name="Henrissat B."/>
            <person name="Grigoriev I.V."/>
            <person name="Hibbett D.S."/>
            <person name="Martin F."/>
        </authorList>
    </citation>
    <scope>NUCLEOTIDE SEQUENCE [LARGE SCALE GENOMIC DNA]</scope>
    <source>
        <strain evidence="2">UH-Slu-Lm8-n1</strain>
    </source>
</reference>
<dbReference type="Proteomes" id="UP000054485">
    <property type="component" value="Unassembled WGS sequence"/>
</dbReference>
<dbReference type="GO" id="GO:0050308">
    <property type="term" value="F:sugar-phosphatase activity"/>
    <property type="evidence" value="ECO:0007669"/>
    <property type="project" value="TreeGrafter"/>
</dbReference>
<dbReference type="AlphaFoldDB" id="A0A0D0AR64"/>
<dbReference type="SFLD" id="SFLDS00003">
    <property type="entry name" value="Haloacid_Dehalogenase"/>
    <property type="match status" value="1"/>
</dbReference>
<dbReference type="PANTHER" id="PTHR43481:SF4">
    <property type="entry name" value="GLYCEROL-1-PHOSPHATE PHOSPHOHYDROLASE 1-RELATED"/>
    <property type="match status" value="1"/>
</dbReference>
<evidence type="ECO:0000313" key="1">
    <source>
        <dbReference type="EMBL" id="KIK44236.1"/>
    </source>
</evidence>
<dbReference type="InterPro" id="IPR006439">
    <property type="entry name" value="HAD-SF_hydro_IA"/>
</dbReference>
<protein>
    <recommendedName>
        <fullName evidence="3">Phosphatase</fullName>
    </recommendedName>
</protein>
<dbReference type="SFLD" id="SFLDG01129">
    <property type="entry name" value="C1.5:_HAD__Beta-PGM__Phosphata"/>
    <property type="match status" value="1"/>
</dbReference>
<proteinExistence type="predicted"/>
<dbReference type="InterPro" id="IPR023198">
    <property type="entry name" value="PGP-like_dom2"/>
</dbReference>
<dbReference type="InterPro" id="IPR036412">
    <property type="entry name" value="HAD-like_sf"/>
</dbReference>
<dbReference type="Pfam" id="PF00702">
    <property type="entry name" value="Hydrolase"/>
    <property type="match status" value="1"/>
</dbReference>
<evidence type="ECO:0000313" key="2">
    <source>
        <dbReference type="Proteomes" id="UP000054485"/>
    </source>
</evidence>
<dbReference type="PANTHER" id="PTHR43481">
    <property type="entry name" value="FRUCTOSE-1-PHOSPHATE PHOSPHATASE"/>
    <property type="match status" value="1"/>
</dbReference>
<dbReference type="Gene3D" id="3.40.50.1000">
    <property type="entry name" value="HAD superfamily/HAD-like"/>
    <property type="match status" value="1"/>
</dbReference>
<dbReference type="FunFam" id="3.40.50.1000:FF:000162">
    <property type="entry name" value="HAD-like protein"/>
    <property type="match status" value="1"/>
</dbReference>
<sequence length="237" mass="24903">MVAITFHVDAVLFDMDGTLVDSTAGVIGAWETFSETYSGLDIQKILSTAHGVRTVDNLKKYCGLTSEAELEKEAVRFEEAIVTSSTANGRKGITLLPGVRSIIDELAPGKNNPKPCWAIVTSATRAYASAALEIGGIPIPDAFVTAEDVTQGKPYPDPYLLGAQKCGVSPEKCLVVEDAPSGVASGLAAGCAVIGLITSHTKEQMEAKRPTYLVENLSSVSMKMGVNGGIDVVINID</sequence>
<gene>
    <name evidence="1" type="ORF">CY34DRAFT_786571</name>
</gene>
<dbReference type="SUPFAM" id="SSF56784">
    <property type="entry name" value="HAD-like"/>
    <property type="match status" value="1"/>
</dbReference>
<accession>A0A0D0AR64</accession>
<dbReference type="InterPro" id="IPR023214">
    <property type="entry name" value="HAD_sf"/>
</dbReference>
<evidence type="ECO:0008006" key="3">
    <source>
        <dbReference type="Google" id="ProtNLM"/>
    </source>
</evidence>
<organism evidence="1 2">
    <name type="scientific">Suillus luteus UH-Slu-Lm8-n1</name>
    <dbReference type="NCBI Taxonomy" id="930992"/>
    <lineage>
        <taxon>Eukaryota</taxon>
        <taxon>Fungi</taxon>
        <taxon>Dikarya</taxon>
        <taxon>Basidiomycota</taxon>
        <taxon>Agaricomycotina</taxon>
        <taxon>Agaricomycetes</taxon>
        <taxon>Agaricomycetidae</taxon>
        <taxon>Boletales</taxon>
        <taxon>Suillineae</taxon>
        <taxon>Suillaceae</taxon>
        <taxon>Suillus</taxon>
    </lineage>
</organism>
<dbReference type="NCBIfam" id="TIGR01509">
    <property type="entry name" value="HAD-SF-IA-v3"/>
    <property type="match status" value="1"/>
</dbReference>
<name>A0A0D0AR64_9AGAM</name>
<dbReference type="STRING" id="930992.A0A0D0AR64"/>
<dbReference type="EMBL" id="KN835194">
    <property type="protein sequence ID" value="KIK44236.1"/>
    <property type="molecule type" value="Genomic_DNA"/>
</dbReference>
<dbReference type="Gene3D" id="1.10.150.240">
    <property type="entry name" value="Putative phosphatase, domain 2"/>
    <property type="match status" value="1"/>
</dbReference>
<dbReference type="HOGENOM" id="CLU_045011_13_4_1"/>
<dbReference type="InterPro" id="IPR051806">
    <property type="entry name" value="HAD-like_SPP"/>
</dbReference>
<reference evidence="1 2" key="1">
    <citation type="submission" date="2014-04" db="EMBL/GenBank/DDBJ databases">
        <authorList>
            <consortium name="DOE Joint Genome Institute"/>
            <person name="Kuo A."/>
            <person name="Ruytinx J."/>
            <person name="Rineau F."/>
            <person name="Colpaert J."/>
            <person name="Kohler A."/>
            <person name="Nagy L.G."/>
            <person name="Floudas D."/>
            <person name="Copeland A."/>
            <person name="Barry K.W."/>
            <person name="Cichocki N."/>
            <person name="Veneault-Fourrey C."/>
            <person name="LaButti K."/>
            <person name="Lindquist E.A."/>
            <person name="Lipzen A."/>
            <person name="Lundell T."/>
            <person name="Morin E."/>
            <person name="Murat C."/>
            <person name="Sun H."/>
            <person name="Tunlid A."/>
            <person name="Henrissat B."/>
            <person name="Grigoriev I.V."/>
            <person name="Hibbett D.S."/>
            <person name="Martin F."/>
            <person name="Nordberg H.P."/>
            <person name="Cantor M.N."/>
            <person name="Hua S.X."/>
        </authorList>
    </citation>
    <scope>NUCLEOTIDE SEQUENCE [LARGE SCALE GENOMIC DNA]</scope>
    <source>
        <strain evidence="1 2">UH-Slu-Lm8-n1</strain>
    </source>
</reference>